<evidence type="ECO:0000256" key="9">
    <source>
        <dbReference type="SAM" id="MobiDB-lite"/>
    </source>
</evidence>
<dbReference type="Gene3D" id="3.30.40.10">
    <property type="entry name" value="Zinc/RING finger domain, C3HC4 (zinc finger)"/>
    <property type="match status" value="1"/>
</dbReference>
<dbReference type="InterPro" id="IPR001841">
    <property type="entry name" value="Znf_RING"/>
</dbReference>
<evidence type="ECO:0000259" key="11">
    <source>
        <dbReference type="PROSITE" id="PS50089"/>
    </source>
</evidence>
<evidence type="ECO:0000256" key="1">
    <source>
        <dbReference type="ARBA" id="ARBA00004370"/>
    </source>
</evidence>
<evidence type="ECO:0000256" key="5">
    <source>
        <dbReference type="ARBA" id="ARBA00022833"/>
    </source>
</evidence>
<comment type="subcellular location">
    <subcellularLocation>
        <location evidence="1">Membrane</location>
    </subcellularLocation>
</comment>
<dbReference type="GO" id="GO:0008270">
    <property type="term" value="F:zinc ion binding"/>
    <property type="evidence" value="ECO:0007669"/>
    <property type="project" value="UniProtKB-KW"/>
</dbReference>
<evidence type="ECO:0000256" key="8">
    <source>
        <dbReference type="PROSITE-ProRule" id="PRU00175"/>
    </source>
</evidence>
<reference evidence="12" key="1">
    <citation type="submission" date="2021-09" db="EMBL/GenBank/DDBJ databases">
        <authorList>
            <consortium name="AG Swart"/>
            <person name="Singh M."/>
            <person name="Singh A."/>
            <person name="Seah K."/>
            <person name="Emmerich C."/>
        </authorList>
    </citation>
    <scope>NUCLEOTIDE SEQUENCE</scope>
    <source>
        <strain evidence="12">ATCC30299</strain>
    </source>
</reference>
<keyword evidence="6 10" id="KW-1133">Transmembrane helix</keyword>
<dbReference type="EMBL" id="CAJZBQ010000029">
    <property type="protein sequence ID" value="CAG9321691.1"/>
    <property type="molecule type" value="Genomic_DNA"/>
</dbReference>
<evidence type="ECO:0000256" key="3">
    <source>
        <dbReference type="ARBA" id="ARBA00022723"/>
    </source>
</evidence>
<dbReference type="SMART" id="SM00184">
    <property type="entry name" value="RING"/>
    <property type="match status" value="1"/>
</dbReference>
<evidence type="ECO:0000256" key="2">
    <source>
        <dbReference type="ARBA" id="ARBA00022692"/>
    </source>
</evidence>
<feature type="transmembrane region" description="Helical" evidence="10">
    <location>
        <begin position="12"/>
        <end position="32"/>
    </location>
</feature>
<dbReference type="SUPFAM" id="SSF57850">
    <property type="entry name" value="RING/U-box"/>
    <property type="match status" value="1"/>
</dbReference>
<gene>
    <name evidence="12" type="ORF">BSTOLATCC_MIC29605</name>
</gene>
<keyword evidence="5" id="KW-0862">Zinc</keyword>
<evidence type="ECO:0000256" key="7">
    <source>
        <dbReference type="ARBA" id="ARBA00023136"/>
    </source>
</evidence>
<dbReference type="PANTHER" id="PTHR46539">
    <property type="entry name" value="E3 UBIQUITIN-PROTEIN LIGASE ATL42"/>
    <property type="match status" value="1"/>
</dbReference>
<name>A0AAU9J7M0_9CILI</name>
<dbReference type="GO" id="GO:0016020">
    <property type="term" value="C:membrane"/>
    <property type="evidence" value="ECO:0007669"/>
    <property type="project" value="UniProtKB-SubCell"/>
</dbReference>
<comment type="caution">
    <text evidence="12">The sequence shown here is derived from an EMBL/GenBank/DDBJ whole genome shotgun (WGS) entry which is preliminary data.</text>
</comment>
<evidence type="ECO:0000313" key="13">
    <source>
        <dbReference type="Proteomes" id="UP001162131"/>
    </source>
</evidence>
<feature type="region of interest" description="Disordered" evidence="9">
    <location>
        <begin position="137"/>
        <end position="188"/>
    </location>
</feature>
<keyword evidence="7 10" id="KW-0472">Membrane</keyword>
<dbReference type="AlphaFoldDB" id="A0AAU9J7M0"/>
<dbReference type="PANTHER" id="PTHR46539:SF9">
    <property type="entry name" value="RING-H2 FINGER PROTEIN ATL56"/>
    <property type="match status" value="1"/>
</dbReference>
<keyword evidence="4 8" id="KW-0863">Zinc-finger</keyword>
<evidence type="ECO:0000256" key="6">
    <source>
        <dbReference type="ARBA" id="ARBA00022989"/>
    </source>
</evidence>
<evidence type="ECO:0000313" key="12">
    <source>
        <dbReference type="EMBL" id="CAG9321691.1"/>
    </source>
</evidence>
<dbReference type="InterPro" id="IPR013083">
    <property type="entry name" value="Znf_RING/FYVE/PHD"/>
</dbReference>
<keyword evidence="2 10" id="KW-0812">Transmembrane</keyword>
<accession>A0AAU9J7M0</accession>
<evidence type="ECO:0000256" key="4">
    <source>
        <dbReference type="ARBA" id="ARBA00022771"/>
    </source>
</evidence>
<protein>
    <recommendedName>
        <fullName evidence="11">RING-type domain-containing protein</fullName>
    </recommendedName>
</protein>
<dbReference type="PROSITE" id="PS50089">
    <property type="entry name" value="ZF_RING_2"/>
    <property type="match status" value="1"/>
</dbReference>
<sequence length="188" mass="21436">MSDDDDDGKLATITILALLCVCCMGCCLCFCCKVKSDTQREVRLFRRLLLGIISNHMYAVVPEHISVHEIDLESFFPRFQFGNDLSVKNEVACCICFEEFNSNSYARKLLCGHVFHDSCIDEWFKRQPEPRCPLCKSDPFLSPKKPNSEVPEVKKPRVKRRGETLKPPNIVFVPPETEESGMHSFSSP</sequence>
<keyword evidence="13" id="KW-1185">Reference proteome</keyword>
<organism evidence="12 13">
    <name type="scientific">Blepharisma stoltei</name>
    <dbReference type="NCBI Taxonomy" id="1481888"/>
    <lineage>
        <taxon>Eukaryota</taxon>
        <taxon>Sar</taxon>
        <taxon>Alveolata</taxon>
        <taxon>Ciliophora</taxon>
        <taxon>Postciliodesmatophora</taxon>
        <taxon>Heterotrichea</taxon>
        <taxon>Heterotrichida</taxon>
        <taxon>Blepharismidae</taxon>
        <taxon>Blepharisma</taxon>
    </lineage>
</organism>
<dbReference type="Pfam" id="PF13639">
    <property type="entry name" value="zf-RING_2"/>
    <property type="match status" value="1"/>
</dbReference>
<evidence type="ECO:0000256" key="10">
    <source>
        <dbReference type="SAM" id="Phobius"/>
    </source>
</evidence>
<keyword evidence="3" id="KW-0479">Metal-binding</keyword>
<dbReference type="Proteomes" id="UP001162131">
    <property type="component" value="Unassembled WGS sequence"/>
</dbReference>
<proteinExistence type="predicted"/>
<feature type="domain" description="RING-type" evidence="11">
    <location>
        <begin position="93"/>
        <end position="136"/>
    </location>
</feature>